<proteinExistence type="predicted"/>
<keyword evidence="1" id="KW-0175">Coiled coil</keyword>
<organism evidence="2 3">
    <name type="scientific">Orchesella cincta</name>
    <name type="common">Springtail</name>
    <name type="synonym">Podura cincta</name>
    <dbReference type="NCBI Taxonomy" id="48709"/>
    <lineage>
        <taxon>Eukaryota</taxon>
        <taxon>Metazoa</taxon>
        <taxon>Ecdysozoa</taxon>
        <taxon>Arthropoda</taxon>
        <taxon>Hexapoda</taxon>
        <taxon>Collembola</taxon>
        <taxon>Entomobryomorpha</taxon>
        <taxon>Entomobryoidea</taxon>
        <taxon>Orchesellidae</taxon>
        <taxon>Orchesellinae</taxon>
        <taxon>Orchesella</taxon>
    </lineage>
</organism>
<protein>
    <submittedName>
        <fullName evidence="2">Uncharacterized protein</fullName>
    </submittedName>
</protein>
<evidence type="ECO:0000313" key="2">
    <source>
        <dbReference type="EMBL" id="ODN04469.1"/>
    </source>
</evidence>
<evidence type="ECO:0000256" key="1">
    <source>
        <dbReference type="SAM" id="Coils"/>
    </source>
</evidence>
<reference evidence="2 3" key="1">
    <citation type="journal article" date="2016" name="Genome Biol. Evol.">
        <title>Gene Family Evolution Reflects Adaptation to Soil Environmental Stressors in the Genome of the Collembolan Orchesella cincta.</title>
        <authorList>
            <person name="Faddeeva-Vakhrusheva A."/>
            <person name="Derks M.F."/>
            <person name="Anvar S.Y."/>
            <person name="Agamennone V."/>
            <person name="Suring W."/>
            <person name="Smit S."/>
            <person name="van Straalen N.M."/>
            <person name="Roelofs D."/>
        </authorList>
    </citation>
    <scope>NUCLEOTIDE SEQUENCE [LARGE SCALE GENOMIC DNA]</scope>
    <source>
        <tissue evidence="2">Mixed pool</tissue>
    </source>
</reference>
<sequence>MGSNSINTSIYDLSIRDVEAVMKKLEEDNTKLRHEKQTLHQSLKDAEAVLREKDGEIRRLQRALLTERETRLCQTQQFMQQAEHLKRNQNDQMDKLLAVIYSVADAGQGSPQLSSSSREQQDCVCERFDCSGELNNMENGHPIQQGHSEIP</sequence>
<comment type="caution">
    <text evidence="2">The sequence shown here is derived from an EMBL/GenBank/DDBJ whole genome shotgun (WGS) entry which is preliminary data.</text>
</comment>
<dbReference type="AlphaFoldDB" id="A0A1D2NGV2"/>
<evidence type="ECO:0000313" key="3">
    <source>
        <dbReference type="Proteomes" id="UP000094527"/>
    </source>
</evidence>
<dbReference type="Proteomes" id="UP000094527">
    <property type="component" value="Unassembled WGS sequence"/>
</dbReference>
<keyword evidence="3" id="KW-1185">Reference proteome</keyword>
<feature type="coiled-coil region" evidence="1">
    <location>
        <begin position="15"/>
        <end position="99"/>
    </location>
</feature>
<dbReference type="EMBL" id="LJIJ01000042">
    <property type="protein sequence ID" value="ODN04469.1"/>
    <property type="molecule type" value="Genomic_DNA"/>
</dbReference>
<name>A0A1D2NGV2_ORCCI</name>
<gene>
    <name evidence="2" type="ORF">Ocin01_02170</name>
</gene>
<accession>A0A1D2NGV2</accession>